<dbReference type="STRING" id="2094558.A0A314YSJ0"/>
<dbReference type="Proteomes" id="UP000250321">
    <property type="component" value="Unassembled WGS sequence"/>
</dbReference>
<dbReference type="InterPro" id="IPR036852">
    <property type="entry name" value="Peptidase_S8/S53_dom_sf"/>
</dbReference>
<dbReference type="Gene3D" id="2.60.40.2310">
    <property type="match status" value="1"/>
</dbReference>
<evidence type="ECO:0000259" key="5">
    <source>
        <dbReference type="Pfam" id="PF00082"/>
    </source>
</evidence>
<organism evidence="7 8">
    <name type="scientific">Prunus yedoensis var. nudiflora</name>
    <dbReference type="NCBI Taxonomy" id="2094558"/>
    <lineage>
        <taxon>Eukaryota</taxon>
        <taxon>Viridiplantae</taxon>
        <taxon>Streptophyta</taxon>
        <taxon>Embryophyta</taxon>
        <taxon>Tracheophyta</taxon>
        <taxon>Spermatophyta</taxon>
        <taxon>Magnoliopsida</taxon>
        <taxon>eudicotyledons</taxon>
        <taxon>Gunneridae</taxon>
        <taxon>Pentapetalae</taxon>
        <taxon>rosids</taxon>
        <taxon>fabids</taxon>
        <taxon>Rosales</taxon>
        <taxon>Rosaceae</taxon>
        <taxon>Amygdaloideae</taxon>
        <taxon>Amygdaleae</taxon>
        <taxon>Prunus</taxon>
    </lineage>
</organism>
<comment type="caution">
    <text evidence="4">Lacks conserved residue(s) required for the propagation of feature annotation.</text>
</comment>
<dbReference type="EMBL" id="PJQY01000640">
    <property type="protein sequence ID" value="PQQ09139.1"/>
    <property type="molecule type" value="Genomic_DNA"/>
</dbReference>
<reference evidence="7 8" key="1">
    <citation type="submission" date="2018-02" db="EMBL/GenBank/DDBJ databases">
        <title>Draft genome of wild Prunus yedoensis var. nudiflora.</title>
        <authorList>
            <person name="Baek S."/>
            <person name="Kim J.-H."/>
            <person name="Choi K."/>
            <person name="Kim G.-B."/>
            <person name="Cho A."/>
            <person name="Jang H."/>
            <person name="Shin C.-H."/>
            <person name="Yu H.-J."/>
            <person name="Mun J.-H."/>
        </authorList>
    </citation>
    <scope>NUCLEOTIDE SEQUENCE [LARGE SCALE GENOMIC DNA]</scope>
    <source>
        <strain evidence="8">cv. Jeju island</strain>
        <tissue evidence="7">Leaf</tissue>
    </source>
</reference>
<proteinExistence type="inferred from homology"/>
<protein>
    <submittedName>
        <fullName evidence="7">Uncharacterized protein</fullName>
    </submittedName>
</protein>
<dbReference type="AlphaFoldDB" id="A0A314YSJ0"/>
<dbReference type="Pfam" id="PF00082">
    <property type="entry name" value="Peptidase_S8"/>
    <property type="match status" value="1"/>
</dbReference>
<dbReference type="InterPro" id="IPR000209">
    <property type="entry name" value="Peptidase_S8/S53_dom"/>
</dbReference>
<accession>A0A314YSJ0</accession>
<dbReference type="PROSITE" id="PS51892">
    <property type="entry name" value="SUBTILASE"/>
    <property type="match status" value="1"/>
</dbReference>
<dbReference type="GO" id="GO:0004252">
    <property type="term" value="F:serine-type endopeptidase activity"/>
    <property type="evidence" value="ECO:0007669"/>
    <property type="project" value="InterPro"/>
</dbReference>
<evidence type="ECO:0000256" key="1">
    <source>
        <dbReference type="ARBA" id="ARBA00004613"/>
    </source>
</evidence>
<keyword evidence="8" id="KW-1185">Reference proteome</keyword>
<dbReference type="Pfam" id="PF17766">
    <property type="entry name" value="fn3_6"/>
    <property type="match status" value="1"/>
</dbReference>
<keyword evidence="3" id="KW-0732">Signal</keyword>
<dbReference type="GO" id="GO:0005576">
    <property type="term" value="C:extracellular region"/>
    <property type="evidence" value="ECO:0007669"/>
    <property type="project" value="UniProtKB-SubCell"/>
</dbReference>
<dbReference type="InterPro" id="IPR041469">
    <property type="entry name" value="Subtilisin-like_FN3"/>
</dbReference>
<evidence type="ECO:0000313" key="8">
    <source>
        <dbReference type="Proteomes" id="UP000250321"/>
    </source>
</evidence>
<sequence>MAASFSSRGPSSVCPGIGPVVSILAASPFPIDKRKSNLKSNFNVMSGTSMSCPHLSGIAALLKRSHADWSPAAIKSAIMTTAEVVNQKGQPSTDETLQPASVFAIGAGHPNPSKANDPGLVAPPQGISVSIKPKLITFSEVNQNAKYAVTFRRSKGGGKSDKTPLVVQYAEGSLTWGSDQYSVRSPIAVKLPLE</sequence>
<dbReference type="GO" id="GO:0006508">
    <property type="term" value="P:proteolysis"/>
    <property type="evidence" value="ECO:0007669"/>
    <property type="project" value="InterPro"/>
</dbReference>
<evidence type="ECO:0000313" key="7">
    <source>
        <dbReference type="EMBL" id="PQQ09139.1"/>
    </source>
</evidence>
<feature type="domain" description="Peptidase S8/S53" evidence="5">
    <location>
        <begin position="2"/>
        <end position="93"/>
    </location>
</feature>
<evidence type="ECO:0000259" key="6">
    <source>
        <dbReference type="Pfam" id="PF17766"/>
    </source>
</evidence>
<feature type="domain" description="Subtilisin-like protease fibronectin type-III" evidence="6">
    <location>
        <begin position="121"/>
        <end position="189"/>
    </location>
</feature>
<dbReference type="InterPro" id="IPR045051">
    <property type="entry name" value="SBT"/>
</dbReference>
<gene>
    <name evidence="7" type="ORF">Pyn_09359</name>
</gene>
<comment type="similarity">
    <text evidence="2 4">Belongs to the peptidase S8 family.</text>
</comment>
<comment type="subcellular location">
    <subcellularLocation>
        <location evidence="1">Secreted</location>
    </subcellularLocation>
</comment>
<dbReference type="SUPFAM" id="SSF52743">
    <property type="entry name" value="Subtilisin-like"/>
    <property type="match status" value="1"/>
</dbReference>
<dbReference type="Gene3D" id="3.40.50.200">
    <property type="entry name" value="Peptidase S8/S53 domain"/>
    <property type="match status" value="1"/>
</dbReference>
<dbReference type="OrthoDB" id="206201at2759"/>
<evidence type="ECO:0000256" key="3">
    <source>
        <dbReference type="ARBA" id="ARBA00022729"/>
    </source>
</evidence>
<comment type="caution">
    <text evidence="7">The sequence shown here is derived from an EMBL/GenBank/DDBJ whole genome shotgun (WGS) entry which is preliminary data.</text>
</comment>
<dbReference type="PANTHER" id="PTHR10795">
    <property type="entry name" value="PROPROTEIN CONVERTASE SUBTILISIN/KEXIN"/>
    <property type="match status" value="1"/>
</dbReference>
<evidence type="ECO:0000256" key="4">
    <source>
        <dbReference type="PROSITE-ProRule" id="PRU01240"/>
    </source>
</evidence>
<evidence type="ECO:0000256" key="2">
    <source>
        <dbReference type="ARBA" id="ARBA00011073"/>
    </source>
</evidence>
<name>A0A314YSJ0_PRUYE</name>